<dbReference type="Proteomes" id="UP000678499">
    <property type="component" value="Unassembled WGS sequence"/>
</dbReference>
<dbReference type="PANTHER" id="PTHR18896">
    <property type="entry name" value="PHOSPHOLIPASE D"/>
    <property type="match status" value="1"/>
</dbReference>
<dbReference type="EMBL" id="OA891051">
    <property type="protein sequence ID" value="CAD7284625.1"/>
    <property type="molecule type" value="Genomic_DNA"/>
</dbReference>
<name>A0A7R9GKI3_9CRUS</name>
<dbReference type="OrthoDB" id="14911at2759"/>
<keyword evidence="2" id="KW-0677">Repeat</keyword>
<dbReference type="SUPFAM" id="SSF56024">
    <property type="entry name" value="Phospholipase D/nuclease"/>
    <property type="match status" value="3"/>
</dbReference>
<feature type="non-terminal residue" evidence="4">
    <location>
        <position position="1"/>
    </location>
</feature>
<dbReference type="PANTHER" id="PTHR18896:SF76">
    <property type="entry name" value="PHOSPHOLIPASE"/>
    <property type="match status" value="1"/>
</dbReference>
<evidence type="ECO:0000256" key="2">
    <source>
        <dbReference type="ARBA" id="ARBA00022737"/>
    </source>
</evidence>
<organism evidence="4">
    <name type="scientific">Notodromas monacha</name>
    <dbReference type="NCBI Taxonomy" id="399045"/>
    <lineage>
        <taxon>Eukaryota</taxon>
        <taxon>Metazoa</taxon>
        <taxon>Ecdysozoa</taxon>
        <taxon>Arthropoda</taxon>
        <taxon>Crustacea</taxon>
        <taxon>Oligostraca</taxon>
        <taxon>Ostracoda</taxon>
        <taxon>Podocopa</taxon>
        <taxon>Podocopida</taxon>
        <taxon>Cypridocopina</taxon>
        <taxon>Cypridoidea</taxon>
        <taxon>Cyprididae</taxon>
        <taxon>Notodromas</taxon>
    </lineage>
</organism>
<sequence>MVNMAFTPSGDEVDLRKSLLGSSKLWMGKDYANFIVKDFSNLDSPYKDLVDRTTTPRMPWHDIATMVQGKAARDVARHFIQRWNAAKIEKFSKNDEYPFLLPKSYDNLGDEPISIPKLKAPVFNVKCQVLRSASEWSVGVELEEQSIHEAYRATILNAKHYIYVENQFFVSTGEAYRATILNAKHYIYVENQFFVSTGTGASPGTENLIAESIFERVWKAFKDGEEFRVFVVMPLLPGFEGQVGTPGGTAIQVCVIRF</sequence>
<dbReference type="InterPro" id="IPR015679">
    <property type="entry name" value="PLipase_D_fam"/>
</dbReference>
<dbReference type="AlphaFoldDB" id="A0A7R9GKI3"/>
<dbReference type="GO" id="GO:0009395">
    <property type="term" value="P:phospholipid catabolic process"/>
    <property type="evidence" value="ECO:0007669"/>
    <property type="project" value="TreeGrafter"/>
</dbReference>
<dbReference type="GO" id="GO:0060627">
    <property type="term" value="P:regulation of vesicle-mediated transport"/>
    <property type="evidence" value="ECO:0007669"/>
    <property type="project" value="TreeGrafter"/>
</dbReference>
<keyword evidence="3" id="KW-0443">Lipid metabolism</keyword>
<gene>
    <name evidence="4" type="ORF">NMOB1V02_LOCUS12230</name>
</gene>
<accession>A0A7R9GKI3</accession>
<proteinExistence type="predicted"/>
<reference evidence="4" key="1">
    <citation type="submission" date="2020-11" db="EMBL/GenBank/DDBJ databases">
        <authorList>
            <person name="Tran Van P."/>
        </authorList>
    </citation>
    <scope>NUCLEOTIDE SEQUENCE</scope>
</reference>
<comment type="catalytic activity">
    <reaction evidence="1">
        <text>a 1,2-diacyl-sn-glycero-3-phosphocholine + H2O = a 1,2-diacyl-sn-glycero-3-phosphate + choline + H(+)</text>
        <dbReference type="Rhea" id="RHEA:14445"/>
        <dbReference type="ChEBI" id="CHEBI:15354"/>
        <dbReference type="ChEBI" id="CHEBI:15377"/>
        <dbReference type="ChEBI" id="CHEBI:15378"/>
        <dbReference type="ChEBI" id="CHEBI:57643"/>
        <dbReference type="ChEBI" id="CHEBI:58608"/>
        <dbReference type="EC" id="3.1.4.4"/>
    </reaction>
</comment>
<evidence type="ECO:0000313" key="5">
    <source>
        <dbReference type="Proteomes" id="UP000678499"/>
    </source>
</evidence>
<evidence type="ECO:0000313" key="4">
    <source>
        <dbReference type="EMBL" id="CAD7284625.1"/>
    </source>
</evidence>
<keyword evidence="5" id="KW-1185">Reference proteome</keyword>
<dbReference type="EMBL" id="CAJPEX010009014">
    <property type="protein sequence ID" value="CAG0924777.1"/>
    <property type="molecule type" value="Genomic_DNA"/>
</dbReference>
<evidence type="ECO:0000256" key="3">
    <source>
        <dbReference type="ARBA" id="ARBA00023098"/>
    </source>
</evidence>
<evidence type="ECO:0000256" key="1">
    <source>
        <dbReference type="ARBA" id="ARBA00000798"/>
    </source>
</evidence>
<dbReference type="Gene3D" id="3.30.870.10">
    <property type="entry name" value="Endonuclease Chain A"/>
    <property type="match status" value="2"/>
</dbReference>
<protein>
    <submittedName>
        <fullName evidence="4">Uncharacterized protein</fullName>
    </submittedName>
</protein>
<dbReference type="GO" id="GO:0004630">
    <property type="term" value="F:phospholipase D activity"/>
    <property type="evidence" value="ECO:0007669"/>
    <property type="project" value="UniProtKB-EC"/>
</dbReference>